<organism evidence="1 2">
    <name type="scientific">Dreissena polymorpha</name>
    <name type="common">Zebra mussel</name>
    <name type="synonym">Mytilus polymorpha</name>
    <dbReference type="NCBI Taxonomy" id="45954"/>
    <lineage>
        <taxon>Eukaryota</taxon>
        <taxon>Metazoa</taxon>
        <taxon>Spiralia</taxon>
        <taxon>Lophotrochozoa</taxon>
        <taxon>Mollusca</taxon>
        <taxon>Bivalvia</taxon>
        <taxon>Autobranchia</taxon>
        <taxon>Heteroconchia</taxon>
        <taxon>Euheterodonta</taxon>
        <taxon>Imparidentia</taxon>
        <taxon>Neoheterodontei</taxon>
        <taxon>Myida</taxon>
        <taxon>Dreissenoidea</taxon>
        <taxon>Dreissenidae</taxon>
        <taxon>Dreissena</taxon>
    </lineage>
</organism>
<accession>A0A9D4EKC8</accession>
<dbReference type="Proteomes" id="UP000828390">
    <property type="component" value="Unassembled WGS sequence"/>
</dbReference>
<evidence type="ECO:0000313" key="2">
    <source>
        <dbReference type="Proteomes" id="UP000828390"/>
    </source>
</evidence>
<evidence type="ECO:0000313" key="1">
    <source>
        <dbReference type="EMBL" id="KAH3781253.1"/>
    </source>
</evidence>
<gene>
    <name evidence="1" type="ORF">DPMN_159078</name>
</gene>
<comment type="caution">
    <text evidence="1">The sequence shown here is derived from an EMBL/GenBank/DDBJ whole genome shotgun (WGS) entry which is preliminary data.</text>
</comment>
<name>A0A9D4EKC8_DREPO</name>
<reference evidence="1" key="1">
    <citation type="journal article" date="2019" name="bioRxiv">
        <title>The Genome of the Zebra Mussel, Dreissena polymorpha: A Resource for Invasive Species Research.</title>
        <authorList>
            <person name="McCartney M.A."/>
            <person name="Auch B."/>
            <person name="Kono T."/>
            <person name="Mallez S."/>
            <person name="Zhang Y."/>
            <person name="Obille A."/>
            <person name="Becker A."/>
            <person name="Abrahante J.E."/>
            <person name="Garbe J."/>
            <person name="Badalamenti J.P."/>
            <person name="Herman A."/>
            <person name="Mangelson H."/>
            <person name="Liachko I."/>
            <person name="Sullivan S."/>
            <person name="Sone E.D."/>
            <person name="Koren S."/>
            <person name="Silverstein K.A.T."/>
            <person name="Beckman K.B."/>
            <person name="Gohl D.M."/>
        </authorList>
    </citation>
    <scope>NUCLEOTIDE SEQUENCE</scope>
    <source>
        <strain evidence="1">Duluth1</strain>
        <tissue evidence="1">Whole animal</tissue>
    </source>
</reference>
<sequence length="61" mass="7002">MEVHDNYLTKTYQPGTVRSALTVVWAFLKWAGDRKHAPAPTVEEVSLDIGFDLIMNMYAFR</sequence>
<protein>
    <submittedName>
        <fullName evidence="1">Uncharacterized protein</fullName>
    </submittedName>
</protein>
<proteinExistence type="predicted"/>
<keyword evidence="2" id="KW-1185">Reference proteome</keyword>
<dbReference type="AlphaFoldDB" id="A0A9D4EKC8"/>
<dbReference type="EMBL" id="JAIWYP010000008">
    <property type="protein sequence ID" value="KAH3781253.1"/>
    <property type="molecule type" value="Genomic_DNA"/>
</dbReference>
<reference evidence="1" key="2">
    <citation type="submission" date="2020-11" db="EMBL/GenBank/DDBJ databases">
        <authorList>
            <person name="McCartney M.A."/>
            <person name="Auch B."/>
            <person name="Kono T."/>
            <person name="Mallez S."/>
            <person name="Becker A."/>
            <person name="Gohl D.M."/>
            <person name="Silverstein K.A.T."/>
            <person name="Koren S."/>
            <person name="Bechman K.B."/>
            <person name="Herman A."/>
            <person name="Abrahante J.E."/>
            <person name="Garbe J."/>
        </authorList>
    </citation>
    <scope>NUCLEOTIDE SEQUENCE</scope>
    <source>
        <strain evidence="1">Duluth1</strain>
        <tissue evidence="1">Whole animal</tissue>
    </source>
</reference>